<dbReference type="PANTHER" id="PTHR46925">
    <property type="entry name" value="G-PROTEIN COUPLED RECEPTOR TKR-1-RELATED"/>
    <property type="match status" value="1"/>
</dbReference>
<comment type="similarity">
    <text evidence="2">Belongs to the G-protein coupled receptor 1 family.</text>
</comment>
<dbReference type="InterPro" id="IPR017452">
    <property type="entry name" value="GPCR_Rhodpsn_7TM"/>
</dbReference>
<evidence type="ECO:0000256" key="10">
    <source>
        <dbReference type="SAM" id="MobiDB-lite"/>
    </source>
</evidence>
<keyword evidence="5 11" id="KW-1133">Transmembrane helix</keyword>
<feature type="region of interest" description="Disordered" evidence="10">
    <location>
        <begin position="138"/>
        <end position="157"/>
    </location>
</feature>
<feature type="compositionally biased region" description="Low complexity" evidence="10">
    <location>
        <begin position="17"/>
        <end position="32"/>
    </location>
</feature>
<dbReference type="PROSITE" id="PS50262">
    <property type="entry name" value="G_PROTEIN_RECEP_F1_2"/>
    <property type="match status" value="1"/>
</dbReference>
<evidence type="ECO:0000256" key="3">
    <source>
        <dbReference type="ARBA" id="ARBA00022475"/>
    </source>
</evidence>
<keyword evidence="8 13" id="KW-0675">Receptor</keyword>
<dbReference type="SUPFAM" id="SSF81321">
    <property type="entry name" value="Family A G protein-coupled receptor-like"/>
    <property type="match status" value="1"/>
</dbReference>
<dbReference type="PANTHER" id="PTHR46925:SF2">
    <property type="entry name" value="G-PROTEIN COUPLED RECEPTOR TKR-1-RELATED"/>
    <property type="match status" value="1"/>
</dbReference>
<evidence type="ECO:0000256" key="1">
    <source>
        <dbReference type="ARBA" id="ARBA00004651"/>
    </source>
</evidence>
<dbReference type="AlphaFoldDB" id="A0A6A4X348"/>
<feature type="compositionally biased region" description="Basic and acidic residues" evidence="10">
    <location>
        <begin position="138"/>
        <end position="147"/>
    </location>
</feature>
<evidence type="ECO:0000259" key="12">
    <source>
        <dbReference type="PROSITE" id="PS50262"/>
    </source>
</evidence>
<accession>A0A6A4X348</accession>
<keyword evidence="4 11" id="KW-0812">Transmembrane</keyword>
<name>A0A6A4X348_AMPAM</name>
<evidence type="ECO:0000256" key="2">
    <source>
        <dbReference type="ARBA" id="ARBA00010663"/>
    </source>
</evidence>
<evidence type="ECO:0000313" key="13">
    <source>
        <dbReference type="EMBL" id="KAF0313697.1"/>
    </source>
</evidence>
<evidence type="ECO:0000256" key="6">
    <source>
        <dbReference type="ARBA" id="ARBA00023040"/>
    </source>
</evidence>
<dbReference type="Pfam" id="PF00001">
    <property type="entry name" value="7tm_1"/>
    <property type="match status" value="1"/>
</dbReference>
<dbReference type="InterPro" id="IPR000276">
    <property type="entry name" value="GPCR_Rhodpsn"/>
</dbReference>
<feature type="compositionally biased region" description="Gly residues" evidence="10">
    <location>
        <begin position="35"/>
        <end position="44"/>
    </location>
</feature>
<feature type="domain" description="G-protein coupled receptors family 1 profile" evidence="12">
    <location>
        <begin position="310"/>
        <end position="360"/>
    </location>
</feature>
<dbReference type="OrthoDB" id="5981855at2759"/>
<feature type="transmembrane region" description="Helical" evidence="11">
    <location>
        <begin position="294"/>
        <end position="319"/>
    </location>
</feature>
<keyword evidence="7 11" id="KW-0472">Membrane</keyword>
<dbReference type="Proteomes" id="UP000440578">
    <property type="component" value="Unassembled WGS sequence"/>
</dbReference>
<protein>
    <submittedName>
        <fullName evidence="13">Tachykinin-like peptides receptor 86C</fullName>
    </submittedName>
</protein>
<comment type="caution">
    <text evidence="13">The sequence shown here is derived from an EMBL/GenBank/DDBJ whole genome shotgun (WGS) entry which is preliminary data.</text>
</comment>
<dbReference type="Gene3D" id="1.20.1070.10">
    <property type="entry name" value="Rhodopsin 7-helix transmembrane proteins"/>
    <property type="match status" value="1"/>
</dbReference>
<evidence type="ECO:0000256" key="9">
    <source>
        <dbReference type="ARBA" id="ARBA00023224"/>
    </source>
</evidence>
<keyword evidence="9" id="KW-0807">Transducer</keyword>
<gene>
    <name evidence="13" type="primary">TkR86C_1</name>
    <name evidence="13" type="ORF">FJT64_015829</name>
</gene>
<organism evidence="13 14">
    <name type="scientific">Amphibalanus amphitrite</name>
    <name type="common">Striped barnacle</name>
    <name type="synonym">Balanus amphitrite</name>
    <dbReference type="NCBI Taxonomy" id="1232801"/>
    <lineage>
        <taxon>Eukaryota</taxon>
        <taxon>Metazoa</taxon>
        <taxon>Ecdysozoa</taxon>
        <taxon>Arthropoda</taxon>
        <taxon>Crustacea</taxon>
        <taxon>Multicrustacea</taxon>
        <taxon>Cirripedia</taxon>
        <taxon>Thoracica</taxon>
        <taxon>Thoracicalcarea</taxon>
        <taxon>Balanomorpha</taxon>
        <taxon>Balanoidea</taxon>
        <taxon>Balanidae</taxon>
        <taxon>Amphibalaninae</taxon>
        <taxon>Amphibalanus</taxon>
    </lineage>
</organism>
<keyword evidence="3" id="KW-1003">Cell membrane</keyword>
<sequence length="360" mass="38340">MTGNKNRGGRGAGAATGSGRSTSRPGSASSDPGRGRSGSSGGAGLSQRSNAGSVRSIADHFNAANERAEEGSKKRKASGQLRPDDSDKVTSMTVGALRDLIKAEMTSFYEEMAAMFETRTKALETEVSALKSRVADLESHVENRDQQLDALGGSDDNREERLRKVEKVAENLEAEGKLSYLIFSGSAIPAAPQQQSREGGDVRRGEDVVDTVVGVLRRHFPSVPVSRDDVATARRIGNGKILSSTAAMTSEMSAGCCPDLGNVTCALANESACSTGGGASAEGRSFDMPWWASLSWTVAFVVMLVIAIGGNSIVCWIILGHRHMRTVTNYFLVNLSVANLLMSCLNCTFNFVYMIVVQRM</sequence>
<dbReference type="GO" id="GO:0005886">
    <property type="term" value="C:plasma membrane"/>
    <property type="evidence" value="ECO:0007669"/>
    <property type="project" value="UniProtKB-SubCell"/>
</dbReference>
<evidence type="ECO:0000256" key="7">
    <source>
        <dbReference type="ARBA" id="ARBA00023136"/>
    </source>
</evidence>
<dbReference type="PRINTS" id="PR00237">
    <property type="entry name" value="GPCRRHODOPSN"/>
</dbReference>
<dbReference type="GO" id="GO:0004995">
    <property type="term" value="F:tachykinin receptor activity"/>
    <property type="evidence" value="ECO:0007669"/>
    <property type="project" value="InterPro"/>
</dbReference>
<keyword evidence="6" id="KW-0297">G-protein coupled receptor</keyword>
<evidence type="ECO:0000256" key="5">
    <source>
        <dbReference type="ARBA" id="ARBA00022989"/>
    </source>
</evidence>
<dbReference type="InterPro" id="IPR001681">
    <property type="entry name" value="Neurokn_rcpt"/>
</dbReference>
<evidence type="ECO:0000256" key="8">
    <source>
        <dbReference type="ARBA" id="ARBA00023170"/>
    </source>
</evidence>
<reference evidence="13 14" key="1">
    <citation type="submission" date="2019-07" db="EMBL/GenBank/DDBJ databases">
        <title>Draft genome assembly of a fouling barnacle, Amphibalanus amphitrite (Darwin, 1854): The first reference genome for Thecostraca.</title>
        <authorList>
            <person name="Kim W."/>
        </authorList>
    </citation>
    <scope>NUCLEOTIDE SEQUENCE [LARGE SCALE GENOMIC DNA]</scope>
    <source>
        <strain evidence="13">SNU_AA5</strain>
        <tissue evidence="13">Soma without cirri and trophi</tissue>
    </source>
</reference>
<evidence type="ECO:0000256" key="11">
    <source>
        <dbReference type="SAM" id="Phobius"/>
    </source>
</evidence>
<feature type="transmembrane region" description="Helical" evidence="11">
    <location>
        <begin position="331"/>
        <end position="356"/>
    </location>
</feature>
<comment type="subcellular location">
    <subcellularLocation>
        <location evidence="1">Cell membrane</location>
        <topology evidence="1">Multi-pass membrane protein</topology>
    </subcellularLocation>
</comment>
<dbReference type="EMBL" id="VIIS01000074">
    <property type="protein sequence ID" value="KAF0313697.1"/>
    <property type="molecule type" value="Genomic_DNA"/>
</dbReference>
<proteinExistence type="inferred from homology"/>
<keyword evidence="14" id="KW-1185">Reference proteome</keyword>
<evidence type="ECO:0000313" key="14">
    <source>
        <dbReference type="Proteomes" id="UP000440578"/>
    </source>
</evidence>
<evidence type="ECO:0000256" key="4">
    <source>
        <dbReference type="ARBA" id="ARBA00022692"/>
    </source>
</evidence>
<feature type="region of interest" description="Disordered" evidence="10">
    <location>
        <begin position="1"/>
        <end position="88"/>
    </location>
</feature>